<feature type="compositionally biased region" description="Low complexity" evidence="1">
    <location>
        <begin position="1"/>
        <end position="17"/>
    </location>
</feature>
<gene>
    <name evidence="2" type="ORF">FHR84_003266</name>
</gene>
<feature type="region of interest" description="Disordered" evidence="1">
    <location>
        <begin position="86"/>
        <end position="116"/>
    </location>
</feature>
<protein>
    <submittedName>
        <fullName evidence="2">Uncharacterized protein</fullName>
    </submittedName>
</protein>
<evidence type="ECO:0000313" key="3">
    <source>
        <dbReference type="Proteomes" id="UP000548304"/>
    </source>
</evidence>
<dbReference type="AlphaFoldDB" id="A0A852ZBC3"/>
<accession>A0A852ZBC3</accession>
<proteinExistence type="predicted"/>
<reference evidence="2 3" key="1">
    <citation type="submission" date="2020-07" db="EMBL/GenBank/DDBJ databases">
        <title>Genomic Encyclopedia of Type Strains, Phase III (KMG-III): the genomes of soil and plant-associated and newly described type strains.</title>
        <authorList>
            <person name="Whitman W."/>
        </authorList>
    </citation>
    <scope>NUCLEOTIDE SEQUENCE [LARGE SCALE GENOMIC DNA]</scope>
    <source>
        <strain evidence="2 3">CECT 8576</strain>
    </source>
</reference>
<evidence type="ECO:0000313" key="2">
    <source>
        <dbReference type="EMBL" id="NYH79917.1"/>
    </source>
</evidence>
<organism evidence="2 3">
    <name type="scientific">Actinopolyspora biskrensis</name>
    <dbReference type="NCBI Taxonomy" id="1470178"/>
    <lineage>
        <taxon>Bacteria</taxon>
        <taxon>Bacillati</taxon>
        <taxon>Actinomycetota</taxon>
        <taxon>Actinomycetes</taxon>
        <taxon>Actinopolysporales</taxon>
        <taxon>Actinopolysporaceae</taxon>
        <taxon>Actinopolyspora</taxon>
    </lineage>
</organism>
<sequence length="116" mass="12085">MVTTTGATAGGATTTTGKPPPKPPYDNLGDAVKDLVGLLVESLRYIGACRLGNILATILQGVAALLNALGCAVGRGLNCRKECGEQCSGACRDRPSEEADRRAETTGDRDRNAPRR</sequence>
<feature type="region of interest" description="Disordered" evidence="1">
    <location>
        <begin position="1"/>
        <end position="26"/>
    </location>
</feature>
<comment type="caution">
    <text evidence="2">The sequence shown here is derived from an EMBL/GenBank/DDBJ whole genome shotgun (WGS) entry which is preliminary data.</text>
</comment>
<evidence type="ECO:0000256" key="1">
    <source>
        <dbReference type="SAM" id="MobiDB-lite"/>
    </source>
</evidence>
<dbReference type="EMBL" id="JACBYW010000006">
    <property type="protein sequence ID" value="NYH79917.1"/>
    <property type="molecule type" value="Genomic_DNA"/>
</dbReference>
<dbReference type="RefSeq" id="WP_179536307.1">
    <property type="nucleotide sequence ID" value="NZ_JACBYW010000006.1"/>
</dbReference>
<feature type="compositionally biased region" description="Basic and acidic residues" evidence="1">
    <location>
        <begin position="91"/>
        <end position="116"/>
    </location>
</feature>
<dbReference type="Proteomes" id="UP000548304">
    <property type="component" value="Unassembled WGS sequence"/>
</dbReference>
<keyword evidence="3" id="KW-1185">Reference proteome</keyword>
<name>A0A852ZBC3_9ACTN</name>